<dbReference type="GeneID" id="33566515"/>
<reference evidence="2 3" key="1">
    <citation type="submission" date="2016-07" db="EMBL/GenBank/DDBJ databases">
        <title>Pervasive Adenine N6-methylation of Active Genes in Fungi.</title>
        <authorList>
            <consortium name="DOE Joint Genome Institute"/>
            <person name="Mondo S.J."/>
            <person name="Dannebaum R.O."/>
            <person name="Kuo R.C."/>
            <person name="Labutti K."/>
            <person name="Haridas S."/>
            <person name="Kuo A."/>
            <person name="Salamov A."/>
            <person name="Ahrendt S.R."/>
            <person name="Lipzen A."/>
            <person name="Sullivan W."/>
            <person name="Andreopoulos W.B."/>
            <person name="Clum A."/>
            <person name="Lindquist E."/>
            <person name="Daum C."/>
            <person name="Ramamoorthy G.K."/>
            <person name="Gryganskyi A."/>
            <person name="Culley D."/>
            <person name="Magnuson J.K."/>
            <person name="James T.Y."/>
            <person name="O'Malley M.A."/>
            <person name="Stajich J.E."/>
            <person name="Spatafora J.W."/>
            <person name="Visel A."/>
            <person name="Grigoriev I.V."/>
        </authorList>
    </citation>
    <scope>NUCLEOTIDE SEQUENCE [LARGE SCALE GENOMIC DNA]</scope>
    <source>
        <strain evidence="2 3">NRRL 3116</strain>
    </source>
</reference>
<dbReference type="EMBL" id="MCFF01000026">
    <property type="protein sequence ID" value="ORZ12145.1"/>
    <property type="molecule type" value="Genomic_DNA"/>
</dbReference>
<name>A0A1Y2GIS1_9FUNG</name>
<sequence length="263" mass="29002">MEFSVVKVEQGERLWDCGSWYANWNSIMGAAWWLWFDGIHEAYSDKVYQRLVCDALAQARMQVATFDLRRDVTDTQRWSNGSAALAERGGVAIAIQSIPYMGSEVMTSVDYTSNIGIEPDIRNTDRQTSNVDKMSRVVLSSRIGYSGRIVNYSSNMSPVHLSSIHFGAAKEENSTLGATGASHISQGHQAETFLETQSQSDANLQDTIQDLCTNEGASFELSQENGYSTLKQYTTGGSIPHQHPPILGPSHRRQRAISGGARS</sequence>
<dbReference type="Proteomes" id="UP000193648">
    <property type="component" value="Unassembled WGS sequence"/>
</dbReference>
<organism evidence="2 3">
    <name type="scientific">Lobosporangium transversale</name>
    <dbReference type="NCBI Taxonomy" id="64571"/>
    <lineage>
        <taxon>Eukaryota</taxon>
        <taxon>Fungi</taxon>
        <taxon>Fungi incertae sedis</taxon>
        <taxon>Mucoromycota</taxon>
        <taxon>Mortierellomycotina</taxon>
        <taxon>Mortierellomycetes</taxon>
        <taxon>Mortierellales</taxon>
        <taxon>Mortierellaceae</taxon>
        <taxon>Lobosporangium</taxon>
    </lineage>
</organism>
<feature type="non-terminal residue" evidence="2">
    <location>
        <position position="263"/>
    </location>
</feature>
<evidence type="ECO:0000313" key="3">
    <source>
        <dbReference type="Proteomes" id="UP000193648"/>
    </source>
</evidence>
<evidence type="ECO:0000256" key="1">
    <source>
        <dbReference type="SAM" id="MobiDB-lite"/>
    </source>
</evidence>
<evidence type="ECO:0000313" key="2">
    <source>
        <dbReference type="EMBL" id="ORZ12145.1"/>
    </source>
</evidence>
<protein>
    <submittedName>
        <fullName evidence="2">Uncharacterized protein</fullName>
    </submittedName>
</protein>
<dbReference type="RefSeq" id="XP_021880010.1">
    <property type="nucleotide sequence ID" value="XM_022024671.1"/>
</dbReference>
<gene>
    <name evidence="2" type="ORF">BCR41DRAFT_356555</name>
</gene>
<comment type="caution">
    <text evidence="2">The sequence shown here is derived from an EMBL/GenBank/DDBJ whole genome shotgun (WGS) entry which is preliminary data.</text>
</comment>
<dbReference type="AlphaFoldDB" id="A0A1Y2GIS1"/>
<dbReference type="InParanoid" id="A0A1Y2GIS1"/>
<proteinExistence type="predicted"/>
<accession>A0A1Y2GIS1</accession>
<dbReference type="OrthoDB" id="9909019at2759"/>
<keyword evidence="3" id="KW-1185">Reference proteome</keyword>
<feature type="region of interest" description="Disordered" evidence="1">
    <location>
        <begin position="235"/>
        <end position="263"/>
    </location>
</feature>